<evidence type="ECO:0000313" key="3">
    <source>
        <dbReference type="Proteomes" id="UP000622707"/>
    </source>
</evidence>
<dbReference type="PANTHER" id="PTHR33490">
    <property type="entry name" value="BLR5614 PROTEIN-RELATED"/>
    <property type="match status" value="1"/>
</dbReference>
<dbReference type="Pfam" id="PF01841">
    <property type="entry name" value="Transglut_core"/>
    <property type="match status" value="1"/>
</dbReference>
<dbReference type="InterPro" id="IPR002931">
    <property type="entry name" value="Transglutaminase-like"/>
</dbReference>
<comment type="caution">
    <text evidence="2">The sequence shown here is derived from an EMBL/GenBank/DDBJ whole genome shotgun (WGS) entry which is preliminary data.</text>
</comment>
<dbReference type="PANTHER" id="PTHR33490:SF7">
    <property type="entry name" value="BLR2979 PROTEIN"/>
    <property type="match status" value="1"/>
</dbReference>
<dbReference type="Pfam" id="PF08379">
    <property type="entry name" value="Bact_transglu_N"/>
    <property type="match status" value="1"/>
</dbReference>
<dbReference type="Gene3D" id="3.10.620.30">
    <property type="match status" value="1"/>
</dbReference>
<organism evidence="2 3">
    <name type="scientific">Ramlibacter alkalitolerans</name>
    <dbReference type="NCBI Taxonomy" id="2039631"/>
    <lineage>
        <taxon>Bacteria</taxon>
        <taxon>Pseudomonadati</taxon>
        <taxon>Pseudomonadota</taxon>
        <taxon>Betaproteobacteria</taxon>
        <taxon>Burkholderiales</taxon>
        <taxon>Comamonadaceae</taxon>
        <taxon>Ramlibacter</taxon>
    </lineage>
</organism>
<dbReference type="InterPro" id="IPR038765">
    <property type="entry name" value="Papain-like_cys_pep_sf"/>
</dbReference>
<dbReference type="Proteomes" id="UP000622707">
    <property type="component" value="Unassembled WGS sequence"/>
</dbReference>
<feature type="domain" description="Transglutaminase-like" evidence="1">
    <location>
        <begin position="183"/>
        <end position="257"/>
    </location>
</feature>
<evidence type="ECO:0000259" key="1">
    <source>
        <dbReference type="SMART" id="SM00460"/>
    </source>
</evidence>
<keyword evidence="3" id="KW-1185">Reference proteome</keyword>
<reference evidence="2 3" key="1">
    <citation type="journal article" date="2017" name="Int. J. Syst. Evol. Microbiol.">
        <title>Ramlibacter alkalitolerans sp. nov., alkali-tolerant bacterium isolated from soil of ginseng.</title>
        <authorList>
            <person name="Lee D.H."/>
            <person name="Cha C.J."/>
        </authorList>
    </citation>
    <scope>NUCLEOTIDE SEQUENCE [LARGE SCALE GENOMIC DNA]</scope>
    <source>
        <strain evidence="2 3">KACC 19305</strain>
    </source>
</reference>
<protein>
    <submittedName>
        <fullName evidence="2">Transglutaminase family protein</fullName>
    </submittedName>
</protein>
<name>A0ABS1JJT2_9BURK</name>
<dbReference type="SMART" id="SM00460">
    <property type="entry name" value="TGc"/>
    <property type="match status" value="1"/>
</dbReference>
<dbReference type="InterPro" id="IPR013589">
    <property type="entry name" value="Bac_transglu_N"/>
</dbReference>
<accession>A0ABS1JJT2</accession>
<evidence type="ECO:0000313" key="2">
    <source>
        <dbReference type="EMBL" id="MBL0424493.1"/>
    </source>
</evidence>
<dbReference type="RefSeq" id="WP_201687717.1">
    <property type="nucleotide sequence ID" value="NZ_JAEQND010000002.1"/>
</dbReference>
<gene>
    <name evidence="2" type="ORF">JI746_05160</name>
</gene>
<sequence length="315" mass="34120">MPASRWGPEVLLHVLHETAYDYVPPVRTAQHMAHLKPATTATQRVLDHRLAIAPAPARCSEWTDVYGNTCTFFSLQSSHEALRVRAESLVRTSPPAEPCSKQPWEEVAGRIRYHRASRYDPAAEFALASPYVPHDAAFAAYAQASFPPGRPLLAAARDLMQRIHADFEYATSATDVNTPALQALALRKGVCQDLAHVMLGCLRSLGLPARYVSGYLLTEPPPGQPRLVGSDASHAWASVYLPAEEGAGEWLDLDPTNDRTAGEDYVTLAIGRDYSDVSPMRGVIHGGAHHTLRVAVTVSPASHDGTTSAAPSMTE</sequence>
<dbReference type="EMBL" id="JAEQND010000002">
    <property type="protein sequence ID" value="MBL0424493.1"/>
    <property type="molecule type" value="Genomic_DNA"/>
</dbReference>
<proteinExistence type="predicted"/>
<dbReference type="SUPFAM" id="SSF54001">
    <property type="entry name" value="Cysteine proteinases"/>
    <property type="match status" value="1"/>
</dbReference>